<reference evidence="1 2" key="1">
    <citation type="submission" date="2024-02" db="EMBL/GenBank/DDBJ databases">
        <title>Draft genome sequence of Collimonas sp. strain H4R21, an effective mineral-weathering bacterial strain isolated from the beech rhizosphere.</title>
        <authorList>
            <person name="Morin E."/>
            <person name="Uroz S."/>
            <person name="Leveau J.H.J."/>
            <person name="Kumar R."/>
            <person name="Rey M.W."/>
            <person name="Pham J."/>
        </authorList>
    </citation>
    <scope>NUCLEOTIDE SEQUENCE [LARGE SCALE GENOMIC DNA]</scope>
    <source>
        <strain evidence="1 2">H4R21</strain>
    </source>
</reference>
<protein>
    <submittedName>
        <fullName evidence="1">Uncharacterized protein</fullName>
    </submittedName>
</protein>
<comment type="caution">
    <text evidence="1">The sequence shown here is derived from an EMBL/GenBank/DDBJ whole genome shotgun (WGS) entry which is preliminary data.</text>
</comment>
<accession>A0ABU9PQH2</accession>
<dbReference type="Proteomes" id="UP001495910">
    <property type="component" value="Unassembled WGS sequence"/>
</dbReference>
<organism evidence="1 2">
    <name type="scientific">Collimonas rhizosphaerae</name>
    <dbReference type="NCBI Taxonomy" id="3126357"/>
    <lineage>
        <taxon>Bacteria</taxon>
        <taxon>Pseudomonadati</taxon>
        <taxon>Pseudomonadota</taxon>
        <taxon>Betaproteobacteria</taxon>
        <taxon>Burkholderiales</taxon>
        <taxon>Oxalobacteraceae</taxon>
        <taxon>Collimonas</taxon>
    </lineage>
</organism>
<evidence type="ECO:0000313" key="2">
    <source>
        <dbReference type="Proteomes" id="UP001495910"/>
    </source>
</evidence>
<gene>
    <name evidence="1" type="ORF">V8G57_02495</name>
</gene>
<dbReference type="RefSeq" id="WP_092391854.1">
    <property type="nucleotide sequence ID" value="NZ_JBANDC010000002.1"/>
</dbReference>
<keyword evidence="2" id="KW-1185">Reference proteome</keyword>
<name>A0ABU9PQH2_9BURK</name>
<dbReference type="EMBL" id="JBANDC010000002">
    <property type="protein sequence ID" value="MEM4986249.1"/>
    <property type="molecule type" value="Genomic_DNA"/>
</dbReference>
<evidence type="ECO:0000313" key="1">
    <source>
        <dbReference type="EMBL" id="MEM4986249.1"/>
    </source>
</evidence>
<sequence>MSQEKNTVATAIFYRQVRDFVAKTPVWGMAIRYQTKPDERFDMTLISRRIYGRPDEFLVVMAAAGLDSVEQELPEQLLVLPTESQLLTLKTAARFGNFG</sequence>
<proteinExistence type="predicted"/>